<evidence type="ECO:0000259" key="2">
    <source>
        <dbReference type="PROSITE" id="PS50048"/>
    </source>
</evidence>
<feature type="compositionally biased region" description="Low complexity" evidence="1">
    <location>
        <begin position="7"/>
        <end position="18"/>
    </location>
</feature>
<name>D2VJN4_NAEGR</name>
<feature type="region of interest" description="Disordered" evidence="1">
    <location>
        <begin position="714"/>
        <end position="739"/>
    </location>
</feature>
<dbReference type="RefSeq" id="XP_002675805.1">
    <property type="nucleotide sequence ID" value="XM_002675759.1"/>
</dbReference>
<feature type="compositionally biased region" description="Polar residues" evidence="1">
    <location>
        <begin position="1009"/>
        <end position="1019"/>
    </location>
</feature>
<evidence type="ECO:0000313" key="3">
    <source>
        <dbReference type="EMBL" id="EFC43061.1"/>
    </source>
</evidence>
<evidence type="ECO:0000313" key="4">
    <source>
        <dbReference type="Proteomes" id="UP000006671"/>
    </source>
</evidence>
<proteinExistence type="predicted"/>
<dbReference type="InterPro" id="IPR001138">
    <property type="entry name" value="Zn2Cys6_DnaBD"/>
</dbReference>
<evidence type="ECO:0000256" key="1">
    <source>
        <dbReference type="SAM" id="MobiDB-lite"/>
    </source>
</evidence>
<dbReference type="SMART" id="SM00066">
    <property type="entry name" value="GAL4"/>
    <property type="match status" value="1"/>
</dbReference>
<dbReference type="Pfam" id="PF00172">
    <property type="entry name" value="Zn_clus"/>
    <property type="match status" value="1"/>
</dbReference>
<dbReference type="GO" id="GO:0008270">
    <property type="term" value="F:zinc ion binding"/>
    <property type="evidence" value="ECO:0007669"/>
    <property type="project" value="InterPro"/>
</dbReference>
<feature type="region of interest" description="Disordered" evidence="1">
    <location>
        <begin position="924"/>
        <end position="957"/>
    </location>
</feature>
<dbReference type="EMBL" id="GG738876">
    <property type="protein sequence ID" value="EFC43061.1"/>
    <property type="molecule type" value="Genomic_DNA"/>
</dbReference>
<feature type="compositionally biased region" description="Basic and acidic residues" evidence="1">
    <location>
        <begin position="937"/>
        <end position="948"/>
    </location>
</feature>
<dbReference type="InParanoid" id="D2VJN4"/>
<dbReference type="Gene3D" id="4.10.240.10">
    <property type="entry name" value="Zn(2)-C6 fungal-type DNA-binding domain"/>
    <property type="match status" value="1"/>
</dbReference>
<feature type="compositionally biased region" description="Polar residues" evidence="1">
    <location>
        <begin position="19"/>
        <end position="32"/>
    </location>
</feature>
<feature type="domain" description="Zn(2)-C6 fungal-type" evidence="2">
    <location>
        <begin position="183"/>
        <end position="214"/>
    </location>
</feature>
<dbReference type="CDD" id="cd00067">
    <property type="entry name" value="GAL4"/>
    <property type="match status" value="1"/>
</dbReference>
<gene>
    <name evidence="3" type="ORF">NAEGRDRAFT_50095</name>
</gene>
<dbReference type="GO" id="GO:0000981">
    <property type="term" value="F:DNA-binding transcription factor activity, RNA polymerase II-specific"/>
    <property type="evidence" value="ECO:0007669"/>
    <property type="project" value="InterPro"/>
</dbReference>
<dbReference type="KEGG" id="ngr:NAEGRDRAFT_50095"/>
<dbReference type="GeneID" id="8854498"/>
<reference evidence="3 4" key="1">
    <citation type="journal article" date="2010" name="Cell">
        <title>The genome of Naegleria gruberi illuminates early eukaryotic versatility.</title>
        <authorList>
            <person name="Fritz-Laylin L.K."/>
            <person name="Prochnik S.E."/>
            <person name="Ginger M.L."/>
            <person name="Dacks J.B."/>
            <person name="Carpenter M.L."/>
            <person name="Field M.C."/>
            <person name="Kuo A."/>
            <person name="Paredez A."/>
            <person name="Chapman J."/>
            <person name="Pham J."/>
            <person name="Shu S."/>
            <person name="Neupane R."/>
            <person name="Cipriano M."/>
            <person name="Mancuso J."/>
            <person name="Tu H."/>
            <person name="Salamov A."/>
            <person name="Lindquist E."/>
            <person name="Shapiro H."/>
            <person name="Lucas S."/>
            <person name="Grigoriev I.V."/>
            <person name="Cande W.Z."/>
            <person name="Fulton C."/>
            <person name="Rokhsar D.S."/>
            <person name="Dawson S.C."/>
        </authorList>
    </citation>
    <scope>NUCLEOTIDE SEQUENCE [LARGE SCALE GENOMIC DNA]</scope>
    <source>
        <strain evidence="3 4">NEG-M</strain>
    </source>
</reference>
<feature type="compositionally biased region" description="Polar residues" evidence="1">
    <location>
        <begin position="771"/>
        <end position="785"/>
    </location>
</feature>
<protein>
    <submittedName>
        <fullName evidence="3">Predicted protein</fullName>
    </submittedName>
</protein>
<dbReference type="VEuPathDB" id="AmoebaDB:NAEGRDRAFT_50095"/>
<feature type="compositionally biased region" description="Low complexity" evidence="1">
    <location>
        <begin position="754"/>
        <end position="770"/>
    </location>
</feature>
<feature type="compositionally biased region" description="Polar residues" evidence="1">
    <location>
        <begin position="924"/>
        <end position="934"/>
    </location>
</feature>
<dbReference type="PROSITE" id="PS50048">
    <property type="entry name" value="ZN2_CY6_FUNGAL_2"/>
    <property type="match status" value="1"/>
</dbReference>
<feature type="region of interest" description="Disordered" evidence="1">
    <location>
        <begin position="1"/>
        <end position="32"/>
    </location>
</feature>
<keyword evidence="4" id="KW-1185">Reference proteome</keyword>
<dbReference type="Proteomes" id="UP000006671">
    <property type="component" value="Unassembled WGS sequence"/>
</dbReference>
<dbReference type="PROSITE" id="PS00463">
    <property type="entry name" value="ZN2_CY6_FUNGAL_1"/>
    <property type="match status" value="1"/>
</dbReference>
<sequence length="1646" mass="186289">MQHHQQQHQQFNLNLHQQPSSSTCQQTNSWTGQSERVTLPNVGSNLLFNSQNMFSNNNITQMMAQQSNHHATSSATSSSDVMRSNNQMENNFNPAFVSTKKKTPTLPTNTTNNTTDHFFNLTQVNTPFTMLNTGLLVHNSSESSSTFTASSKASNSCDKTSPSNIDSITAQSTNVDVVLMNNACIFCKLNHKKCDRVAYPGCSNCLRSQKQCVYAQARKRGPKTILNSNNSLTGVVEYQFVDDSSVITERKSKTISKRKESPPSVPIPVKRESRYINERAYLNNLRQIELDRKYFDNISLDVYKSLSYSMVPPSNRDELMYWLSVSITGKTDLESELEDKIDPREPLGNSKLAFLFLMHAISFFRIGNMGFAKIFFEKGRDHISKCFDQTNDSSVIYTYTLMAYYLLSAECKSPSKCSSATACSKAANSKCYLDCVARSKYFYSICTWYLKEREKDMDEHCSFIRQGLCVSELFYLSDVVESEIDAINKKIVNNLTFGDILDFDEYSKFVVEKHIACLNTAVSSPTFNQLRSSIMSHSGRPQLFSLEEPVQQIMTKLDMIVKVFSSMNSDRTYTFLVVCLGVKALILFKQHKYRISSSADITSAANEITKMLTTNNSSISTTTTLLNNNNNGSLSNNNNKNLLLEQQLQNLINSQQFTNTQNSPPHGLNSQLTNTLNLSSSVHQQFLSPSTQLNNPTATSSSMNRALSLENIIGNTPSSFKTNQSNNNNTVGGQSMMNTTNNQQDMLINLLFSQQQQQQNGGEYSSSNNNLIPSSTSNGQLNSRTMDSSSIVQNLMMGLQTPKAINQPNPSTNNNLLNNLDLNQLLQSTNQYFPSNNNNNNYNNMNNNNNMDNMTQLLLSDVNNYMKPNDNVSTVNMNNSNDEILQQIINTLQPTTVTTSNSSNMFNNNNQNPSLDVTNLNDNQMITSSSNGSLTEKPMDNNQDEHVPHPGSLELNQDPEKMYFPIACVNCRSRHKKKGRHNNQSNTKSAKASSSTTVVATTNNSNNSRYQPYPQTSKNNDVHLEFTDELKRILASQMGFSNNLDQHGINWTEMLSNTSQLPFFQNQIAEKLNIAAYRKKTIELYEGVISLGYSLVDINLIEQALFESESIDSNSNYSPEILSLLYSIHAVTCQALGHDQQGFLSFQKAKNCLANFFDSWSNILVATTYCHLSVYCASKGDSDTAKFYLNFVDFYFGNRHKIDFDRLEEYVIDSNDNSLRDLMTKHADDPNIKNIMQNLGINSTELLLRNTQSSPTRHIYERLPKEADFKLLKFRILCGITLDACGKDQYPVMLRIDPPFAIKSPETSNDLSLLGKVSPEGTFHLSDGLVKMDSSNFKRYSFSSYFCKILADMHLYITGRIPKHVLHMLTEVQPTLDNLSSYMEIIDNLSKIYREHEKRRKFNDLQLPLALCIFNLFVFGTKLFLVKEVYRKTKATQKNSSPNSTMTNKGVLHFLNSEILKLSNVVTKCTTIENFELLKPNLMNSVASAAEVHLELLEALSEISQLPFASIVETLELSNYFGSTFSAQDIQNPLAHKQVISQFEQQLLDMIDLDINALNTWKDRYGNDKYAYLIERMELFKQRRSNQLFESIQFQSHPNNLFNNSYNHEDNYSLNIPQEIQQNLQLPDIYKLANILKSEMEKNKLN</sequence>
<dbReference type="SUPFAM" id="SSF57701">
    <property type="entry name" value="Zn2/Cys6 DNA-binding domain"/>
    <property type="match status" value="1"/>
</dbReference>
<feature type="region of interest" description="Disordered" evidence="1">
    <location>
        <begin position="975"/>
        <end position="1019"/>
    </location>
</feature>
<feature type="region of interest" description="Disordered" evidence="1">
    <location>
        <begin position="754"/>
        <end position="785"/>
    </location>
</feature>
<accession>D2VJN4</accession>
<organism evidence="4">
    <name type="scientific">Naegleria gruberi</name>
    <name type="common">Amoeba</name>
    <dbReference type="NCBI Taxonomy" id="5762"/>
    <lineage>
        <taxon>Eukaryota</taxon>
        <taxon>Discoba</taxon>
        <taxon>Heterolobosea</taxon>
        <taxon>Tetramitia</taxon>
        <taxon>Eutetramitia</taxon>
        <taxon>Vahlkampfiidae</taxon>
        <taxon>Naegleria</taxon>
    </lineage>
</organism>
<dbReference type="InterPro" id="IPR036864">
    <property type="entry name" value="Zn2-C6_fun-type_DNA-bd_sf"/>
</dbReference>
<dbReference type="OrthoDB" id="39175at2759"/>
<feature type="compositionally biased region" description="Low complexity" evidence="1">
    <location>
        <begin position="982"/>
        <end position="1008"/>
    </location>
</feature>